<name>A0A2P2NY68_RHIMU</name>
<dbReference type="EMBL" id="GGEC01066916">
    <property type="protein sequence ID" value="MBX47400.1"/>
    <property type="molecule type" value="Transcribed_RNA"/>
</dbReference>
<sequence length="12" mass="1274">MGFSFAITCPSN</sequence>
<protein>
    <submittedName>
        <fullName evidence="1">Uncharacterized protein</fullName>
    </submittedName>
</protein>
<evidence type="ECO:0000313" key="1">
    <source>
        <dbReference type="EMBL" id="MBX47400.1"/>
    </source>
</evidence>
<reference evidence="1" key="1">
    <citation type="submission" date="2018-02" db="EMBL/GenBank/DDBJ databases">
        <title>Rhizophora mucronata_Transcriptome.</title>
        <authorList>
            <person name="Meera S.P."/>
            <person name="Sreeshan A."/>
            <person name="Augustine A."/>
        </authorList>
    </citation>
    <scope>NUCLEOTIDE SEQUENCE</scope>
    <source>
        <tissue evidence="1">Leaf</tissue>
    </source>
</reference>
<accession>A0A2P2NY68</accession>
<proteinExistence type="predicted"/>
<organism evidence="1">
    <name type="scientific">Rhizophora mucronata</name>
    <name type="common">Asiatic mangrove</name>
    <dbReference type="NCBI Taxonomy" id="61149"/>
    <lineage>
        <taxon>Eukaryota</taxon>
        <taxon>Viridiplantae</taxon>
        <taxon>Streptophyta</taxon>
        <taxon>Embryophyta</taxon>
        <taxon>Tracheophyta</taxon>
        <taxon>Spermatophyta</taxon>
        <taxon>Magnoliopsida</taxon>
        <taxon>eudicotyledons</taxon>
        <taxon>Gunneridae</taxon>
        <taxon>Pentapetalae</taxon>
        <taxon>rosids</taxon>
        <taxon>fabids</taxon>
        <taxon>Malpighiales</taxon>
        <taxon>Rhizophoraceae</taxon>
        <taxon>Rhizophora</taxon>
    </lineage>
</organism>